<evidence type="ECO:0000313" key="2">
    <source>
        <dbReference type="Proteomes" id="UP000183315"/>
    </source>
</evidence>
<dbReference type="EMBL" id="FNZI01000003">
    <property type="protein sequence ID" value="SEJ40007.1"/>
    <property type="molecule type" value="Genomic_DNA"/>
</dbReference>
<evidence type="ECO:0000313" key="1">
    <source>
        <dbReference type="EMBL" id="SEJ40007.1"/>
    </source>
</evidence>
<organism evidence="1 2">
    <name type="scientific">Demequina mangrovi</name>
    <dbReference type="NCBI Taxonomy" id="1043493"/>
    <lineage>
        <taxon>Bacteria</taxon>
        <taxon>Bacillati</taxon>
        <taxon>Actinomycetota</taxon>
        <taxon>Actinomycetes</taxon>
        <taxon>Micrococcales</taxon>
        <taxon>Demequinaceae</taxon>
        <taxon>Demequina</taxon>
    </lineage>
</organism>
<accession>A0A1H6YM39</accession>
<reference evidence="2" key="1">
    <citation type="submission" date="2016-10" db="EMBL/GenBank/DDBJ databases">
        <authorList>
            <person name="Varghese N."/>
        </authorList>
    </citation>
    <scope>NUCLEOTIDE SEQUENCE [LARGE SCALE GENOMIC DNA]</scope>
    <source>
        <strain evidence="2">DSM 24868</strain>
    </source>
</reference>
<sequence length="157" mass="16377">MAPEPAESREISRRHVIIGAAWVTPAVLIATGSPPAAASLENPLDGSYVESIESANDDLYRATIRLPEGTVLEGATLTVNWVPTNDGASVQVETGSDLWDPGNTNASSVVFIAPGPISDADTFLVRFDKGMNGSAWTALLEGTVDGQDASAFFTGTL</sequence>
<proteinExistence type="predicted"/>
<protein>
    <submittedName>
        <fullName evidence="1">Uncharacterized protein</fullName>
    </submittedName>
</protein>
<dbReference type="OrthoDB" id="5147401at2"/>
<dbReference type="STRING" id="1043493.SAMN05421637_1717"/>
<gene>
    <name evidence="1" type="ORF">SAMN05421637_1717</name>
</gene>
<dbReference type="AlphaFoldDB" id="A0A1H6YM39"/>
<dbReference type="PROSITE" id="PS51318">
    <property type="entry name" value="TAT"/>
    <property type="match status" value="1"/>
</dbReference>
<dbReference type="Proteomes" id="UP000183315">
    <property type="component" value="Unassembled WGS sequence"/>
</dbReference>
<dbReference type="InterPro" id="IPR006311">
    <property type="entry name" value="TAT_signal"/>
</dbReference>
<keyword evidence="2" id="KW-1185">Reference proteome</keyword>
<name>A0A1H6YM39_9MICO</name>
<dbReference type="RefSeq" id="WP_042213599.1">
    <property type="nucleotide sequence ID" value="NZ_BBLU01000004.1"/>
</dbReference>